<dbReference type="EMBL" id="BAAAMR010000007">
    <property type="protein sequence ID" value="GAA2125240.1"/>
    <property type="molecule type" value="Genomic_DNA"/>
</dbReference>
<dbReference type="Proteomes" id="UP001501020">
    <property type="component" value="Unassembled WGS sequence"/>
</dbReference>
<name>A0ABP5K577_9ACTN</name>
<evidence type="ECO:0000313" key="1">
    <source>
        <dbReference type="EMBL" id="GAA2125240.1"/>
    </source>
</evidence>
<comment type="caution">
    <text evidence="1">The sequence shown here is derived from an EMBL/GenBank/DDBJ whole genome shotgun (WGS) entry which is preliminary data.</text>
</comment>
<keyword evidence="2" id="KW-1185">Reference proteome</keyword>
<proteinExistence type="predicted"/>
<accession>A0ABP5K577</accession>
<evidence type="ECO:0000313" key="2">
    <source>
        <dbReference type="Proteomes" id="UP001501020"/>
    </source>
</evidence>
<sequence length="57" mass="5993">MAAAQTVKMRRLSNRVLVNIERPKARAGPEAPGSTAAEAALVVGEVVVMASPMCEKE</sequence>
<gene>
    <name evidence="1" type="ORF">GCM10009727_13430</name>
</gene>
<protein>
    <submittedName>
        <fullName evidence="1">Uncharacterized protein</fullName>
    </submittedName>
</protein>
<reference evidence="2" key="1">
    <citation type="journal article" date="2019" name="Int. J. Syst. Evol. Microbiol.">
        <title>The Global Catalogue of Microorganisms (GCM) 10K type strain sequencing project: providing services to taxonomists for standard genome sequencing and annotation.</title>
        <authorList>
            <consortium name="The Broad Institute Genomics Platform"/>
            <consortium name="The Broad Institute Genome Sequencing Center for Infectious Disease"/>
            <person name="Wu L."/>
            <person name="Ma J."/>
        </authorList>
    </citation>
    <scope>NUCLEOTIDE SEQUENCE [LARGE SCALE GENOMIC DNA]</scope>
    <source>
        <strain evidence="2">JCM 13850</strain>
    </source>
</reference>
<organism evidence="1 2">
    <name type="scientific">Actinomadura napierensis</name>
    <dbReference type="NCBI Taxonomy" id="267854"/>
    <lineage>
        <taxon>Bacteria</taxon>
        <taxon>Bacillati</taxon>
        <taxon>Actinomycetota</taxon>
        <taxon>Actinomycetes</taxon>
        <taxon>Streptosporangiales</taxon>
        <taxon>Thermomonosporaceae</taxon>
        <taxon>Actinomadura</taxon>
    </lineage>
</organism>